<protein>
    <submittedName>
        <fullName evidence="2">Uncharacterized protein</fullName>
    </submittedName>
</protein>
<dbReference type="EMBL" id="CP086361">
    <property type="protein sequence ID" value="UNI22418.1"/>
    <property type="molecule type" value="Genomic_DNA"/>
</dbReference>
<dbReference type="RefSeq" id="XP_047845899.1">
    <property type="nucleotide sequence ID" value="XM_047989894.1"/>
</dbReference>
<dbReference type="AlphaFoldDB" id="A0A9Q8QMH7"/>
<evidence type="ECO:0000313" key="2">
    <source>
        <dbReference type="EMBL" id="UNI22418.1"/>
    </source>
</evidence>
<gene>
    <name evidence="2" type="ORF">JDV02_008309</name>
</gene>
<feature type="region of interest" description="Disordered" evidence="1">
    <location>
        <begin position="26"/>
        <end position="65"/>
    </location>
</feature>
<keyword evidence="3" id="KW-1185">Reference proteome</keyword>
<sequence>MPGSRGTASGGRQTCSKATIAVMGASFPRHYKSEREGGKSPRPSLNSPTCPVQTTESRTRLHVHGHEETTIKAINKTYSNPSINHPQDKMPATLVKCPVCGIVYASTQPGCPYASCHYSMHSPPPTKPAPKRKPDMGTKSLC</sequence>
<name>A0A9Q8QMH7_9HYPO</name>
<feature type="compositionally biased region" description="Polar residues" evidence="1">
    <location>
        <begin position="43"/>
        <end position="56"/>
    </location>
</feature>
<reference evidence="2" key="1">
    <citation type="submission" date="2021-11" db="EMBL/GenBank/DDBJ databases">
        <title>Purpureocillium_takamizusanense_genome.</title>
        <authorList>
            <person name="Nguyen N.-H."/>
        </authorList>
    </citation>
    <scope>NUCLEOTIDE SEQUENCE</scope>
    <source>
        <strain evidence="2">PT3</strain>
    </source>
</reference>
<organism evidence="2 3">
    <name type="scientific">Purpureocillium takamizusanense</name>
    <dbReference type="NCBI Taxonomy" id="2060973"/>
    <lineage>
        <taxon>Eukaryota</taxon>
        <taxon>Fungi</taxon>
        <taxon>Dikarya</taxon>
        <taxon>Ascomycota</taxon>
        <taxon>Pezizomycotina</taxon>
        <taxon>Sordariomycetes</taxon>
        <taxon>Hypocreomycetidae</taxon>
        <taxon>Hypocreales</taxon>
        <taxon>Ophiocordycipitaceae</taxon>
        <taxon>Purpureocillium</taxon>
    </lineage>
</organism>
<evidence type="ECO:0000313" key="3">
    <source>
        <dbReference type="Proteomes" id="UP000829364"/>
    </source>
</evidence>
<dbReference type="Proteomes" id="UP000829364">
    <property type="component" value="Chromosome 8"/>
</dbReference>
<evidence type="ECO:0000256" key="1">
    <source>
        <dbReference type="SAM" id="MobiDB-lite"/>
    </source>
</evidence>
<dbReference type="GeneID" id="72070257"/>
<proteinExistence type="predicted"/>
<accession>A0A9Q8QMH7</accession>
<dbReference type="KEGG" id="ptkz:JDV02_008309"/>
<feature type="region of interest" description="Disordered" evidence="1">
    <location>
        <begin position="121"/>
        <end position="142"/>
    </location>
</feature>